<dbReference type="RefSeq" id="WP_271092253.1">
    <property type="nucleotide sequence ID" value="NZ_JAPJZH010000022.1"/>
</dbReference>
<organism evidence="2 3">
    <name type="scientific">Hoeflea poritis</name>
    <dbReference type="NCBI Taxonomy" id="2993659"/>
    <lineage>
        <taxon>Bacteria</taxon>
        <taxon>Pseudomonadati</taxon>
        <taxon>Pseudomonadota</taxon>
        <taxon>Alphaproteobacteria</taxon>
        <taxon>Hyphomicrobiales</taxon>
        <taxon>Rhizobiaceae</taxon>
        <taxon>Hoeflea</taxon>
    </lineage>
</organism>
<gene>
    <name evidence="2" type="ORF">OOZ53_23735</name>
</gene>
<feature type="chain" id="PRO_5045249899" evidence="1">
    <location>
        <begin position="27"/>
        <end position="99"/>
    </location>
</feature>
<protein>
    <submittedName>
        <fullName evidence="2">Uncharacterized protein</fullName>
    </submittedName>
</protein>
<keyword evidence="3" id="KW-1185">Reference proteome</keyword>
<evidence type="ECO:0000313" key="2">
    <source>
        <dbReference type="EMBL" id="MDA4848390.1"/>
    </source>
</evidence>
<accession>A0ABT4VUK1</accession>
<dbReference type="Proteomes" id="UP001148313">
    <property type="component" value="Unassembled WGS sequence"/>
</dbReference>
<reference evidence="2" key="1">
    <citation type="submission" date="2022-11" db="EMBL/GenBank/DDBJ databases">
        <title>Hoeflea poritis sp. nov., isolated from scleractinian coral Porites lutea.</title>
        <authorList>
            <person name="Zhang G."/>
            <person name="Wei Q."/>
            <person name="Cai L."/>
        </authorList>
    </citation>
    <scope>NUCLEOTIDE SEQUENCE</scope>
    <source>
        <strain evidence="2">E7-10</strain>
    </source>
</reference>
<keyword evidence="1" id="KW-0732">Signal</keyword>
<proteinExistence type="predicted"/>
<feature type="signal peptide" evidence="1">
    <location>
        <begin position="1"/>
        <end position="26"/>
    </location>
</feature>
<name>A0ABT4VUK1_9HYPH</name>
<dbReference type="EMBL" id="JAPJZH010000022">
    <property type="protein sequence ID" value="MDA4848390.1"/>
    <property type="molecule type" value="Genomic_DNA"/>
</dbReference>
<sequence>MSEFARSTLFAAALAFCTASVSPALSQSSDPAWVDDLGLQLQAELECAVNYYLNMREGEIGTSRYYEARVQCVDGRMFDASRTEPEEKFTIRPCGVAVC</sequence>
<evidence type="ECO:0000256" key="1">
    <source>
        <dbReference type="SAM" id="SignalP"/>
    </source>
</evidence>
<comment type="caution">
    <text evidence="2">The sequence shown here is derived from an EMBL/GenBank/DDBJ whole genome shotgun (WGS) entry which is preliminary data.</text>
</comment>
<evidence type="ECO:0000313" key="3">
    <source>
        <dbReference type="Proteomes" id="UP001148313"/>
    </source>
</evidence>